<dbReference type="EMBL" id="HACA01030265">
    <property type="protein sequence ID" value="CDW47626.1"/>
    <property type="molecule type" value="Transcribed_RNA"/>
</dbReference>
<evidence type="ECO:0000313" key="1">
    <source>
        <dbReference type="EMBL" id="CDW47626.1"/>
    </source>
</evidence>
<sequence length="22" mass="2759">MKHIDLMLWDYRLEAYHIGILQ</sequence>
<reference evidence="1" key="1">
    <citation type="submission" date="2014-05" db="EMBL/GenBank/DDBJ databases">
        <authorList>
            <person name="Chronopoulou M."/>
        </authorList>
    </citation>
    <scope>NUCLEOTIDE SEQUENCE</scope>
    <source>
        <tissue evidence="1">Whole organism</tissue>
    </source>
</reference>
<proteinExistence type="predicted"/>
<name>A0A0K2VCG3_LEPSM</name>
<dbReference type="AlphaFoldDB" id="A0A0K2VCG3"/>
<organism evidence="1">
    <name type="scientific">Lepeophtheirus salmonis</name>
    <name type="common">Salmon louse</name>
    <name type="synonym">Caligus salmonis</name>
    <dbReference type="NCBI Taxonomy" id="72036"/>
    <lineage>
        <taxon>Eukaryota</taxon>
        <taxon>Metazoa</taxon>
        <taxon>Ecdysozoa</taxon>
        <taxon>Arthropoda</taxon>
        <taxon>Crustacea</taxon>
        <taxon>Multicrustacea</taxon>
        <taxon>Hexanauplia</taxon>
        <taxon>Copepoda</taxon>
        <taxon>Siphonostomatoida</taxon>
        <taxon>Caligidae</taxon>
        <taxon>Lepeophtheirus</taxon>
    </lineage>
</organism>
<protein>
    <submittedName>
        <fullName evidence="1">Uncharacterized protein</fullName>
    </submittedName>
</protein>
<accession>A0A0K2VCG3</accession>